<dbReference type="InterPro" id="IPR012337">
    <property type="entry name" value="RNaseH-like_sf"/>
</dbReference>
<dbReference type="EMBL" id="CP002355">
    <property type="protein sequence ID" value="ADR33007.1"/>
    <property type="molecule type" value="Genomic_DNA"/>
</dbReference>
<dbReference type="PANTHER" id="PTHR30231:SF4">
    <property type="entry name" value="PROTEIN NEN2"/>
    <property type="match status" value="1"/>
</dbReference>
<accession>E4TZ08</accession>
<dbReference type="STRING" id="709032.Sulku_0340"/>
<dbReference type="KEGG" id="sku:Sulku_0340"/>
<dbReference type="OrthoDB" id="9804290at2"/>
<keyword evidence="6" id="KW-1185">Reference proteome</keyword>
<keyword evidence="1" id="KW-0540">Nuclease</keyword>
<reference evidence="5 6" key="1">
    <citation type="journal article" date="2012" name="Stand. Genomic Sci.">
        <title>Complete genome sequence of the sulfur compounds oxidizing chemolithoautotroph Sulfuricurvum kujiense type strain (YK-1(T)).</title>
        <authorList>
            <person name="Han C."/>
            <person name="Kotsyurbenko O."/>
            <person name="Chertkov O."/>
            <person name="Held B."/>
            <person name="Lapidus A."/>
            <person name="Nolan M."/>
            <person name="Lucas S."/>
            <person name="Hammon N."/>
            <person name="Deshpande S."/>
            <person name="Cheng J.F."/>
            <person name="Tapia R."/>
            <person name="Goodwin L.A."/>
            <person name="Pitluck S."/>
            <person name="Liolios K."/>
            <person name="Pagani I."/>
            <person name="Ivanova N."/>
            <person name="Mavromatis K."/>
            <person name="Mikhailova N."/>
            <person name="Pati A."/>
            <person name="Chen A."/>
            <person name="Palaniappan K."/>
            <person name="Land M."/>
            <person name="Hauser L."/>
            <person name="Chang Y.J."/>
            <person name="Jeffries C.D."/>
            <person name="Brambilla E.M."/>
            <person name="Rohde M."/>
            <person name="Spring S."/>
            <person name="Sikorski J."/>
            <person name="Goker M."/>
            <person name="Woyke T."/>
            <person name="Bristow J."/>
            <person name="Eisen J.A."/>
            <person name="Markowitz V."/>
            <person name="Hugenholtz P."/>
            <person name="Kyrpides N.C."/>
            <person name="Klenk H.P."/>
            <person name="Detter J.C."/>
        </authorList>
    </citation>
    <scope>NUCLEOTIDE SEQUENCE [LARGE SCALE GENOMIC DNA]</scope>
    <source>
        <strain evidence="6">ATCC BAA-921 / DSM 16994 / JCM 11577 / YK-1</strain>
    </source>
</reference>
<dbReference type="HOGENOM" id="CLU_047806_8_0_7"/>
<evidence type="ECO:0000256" key="2">
    <source>
        <dbReference type="ARBA" id="ARBA00022801"/>
    </source>
</evidence>
<keyword evidence="2" id="KW-0378">Hydrolase</keyword>
<name>E4TZ08_SULKY</name>
<organism evidence="5 6">
    <name type="scientific">Sulfuricurvum kujiense (strain ATCC BAA-921 / DSM 16994 / JCM 11577 / YK-1)</name>
    <dbReference type="NCBI Taxonomy" id="709032"/>
    <lineage>
        <taxon>Bacteria</taxon>
        <taxon>Pseudomonadati</taxon>
        <taxon>Campylobacterota</taxon>
        <taxon>Epsilonproteobacteria</taxon>
        <taxon>Campylobacterales</taxon>
        <taxon>Sulfurimonadaceae</taxon>
        <taxon>Sulfuricurvum</taxon>
    </lineage>
</organism>
<evidence type="ECO:0000259" key="4">
    <source>
        <dbReference type="SMART" id="SM00479"/>
    </source>
</evidence>
<keyword evidence="3 5" id="KW-0269">Exonuclease</keyword>
<dbReference type="InterPro" id="IPR046768">
    <property type="entry name" value="ExoX-like_C"/>
</dbReference>
<dbReference type="RefSeq" id="WP_013459204.1">
    <property type="nucleotide sequence ID" value="NC_014762.1"/>
</dbReference>
<dbReference type="GO" id="GO:0003676">
    <property type="term" value="F:nucleic acid binding"/>
    <property type="evidence" value="ECO:0007669"/>
    <property type="project" value="InterPro"/>
</dbReference>
<dbReference type="Proteomes" id="UP000008721">
    <property type="component" value="Chromosome"/>
</dbReference>
<proteinExistence type="predicted"/>
<dbReference type="GO" id="GO:0006259">
    <property type="term" value="P:DNA metabolic process"/>
    <property type="evidence" value="ECO:0007669"/>
    <property type="project" value="UniProtKB-ARBA"/>
</dbReference>
<dbReference type="PANTHER" id="PTHR30231">
    <property type="entry name" value="DNA POLYMERASE III SUBUNIT EPSILON"/>
    <property type="match status" value="1"/>
</dbReference>
<evidence type="ECO:0000256" key="3">
    <source>
        <dbReference type="ARBA" id="ARBA00022839"/>
    </source>
</evidence>
<dbReference type="GO" id="GO:0008408">
    <property type="term" value="F:3'-5' exonuclease activity"/>
    <property type="evidence" value="ECO:0007669"/>
    <property type="project" value="TreeGrafter"/>
</dbReference>
<dbReference type="SUPFAM" id="SSF53098">
    <property type="entry name" value="Ribonuclease H-like"/>
    <property type="match status" value="1"/>
</dbReference>
<evidence type="ECO:0000313" key="6">
    <source>
        <dbReference type="Proteomes" id="UP000008721"/>
    </source>
</evidence>
<dbReference type="AlphaFoldDB" id="E4TZ08"/>
<feature type="domain" description="Exonuclease" evidence="4">
    <location>
        <begin position="3"/>
        <end position="177"/>
    </location>
</feature>
<dbReference type="Pfam" id="PF00929">
    <property type="entry name" value="RNase_T"/>
    <property type="match status" value="1"/>
</dbReference>
<dbReference type="InterPro" id="IPR013520">
    <property type="entry name" value="Ribonucl_H"/>
</dbReference>
<dbReference type="Pfam" id="PF20600">
    <property type="entry name" value="ExoX-like_C"/>
    <property type="match status" value="1"/>
</dbReference>
<dbReference type="CDD" id="cd06127">
    <property type="entry name" value="DEDDh"/>
    <property type="match status" value="1"/>
</dbReference>
<evidence type="ECO:0000256" key="1">
    <source>
        <dbReference type="ARBA" id="ARBA00022722"/>
    </source>
</evidence>
<sequence length="247" mass="28369">MAKYILLDTETTGAGDDDRIIQLGYMVLDGKNVEVYNEMCSTEVAISYGAMEVHGITPEMIEGKPSCRETSAFQKLCELNTSDNVLIIHNAPFDLGMLTKENFSSQMRLIDTLRCARHLFDEEESHRLQYFRYRLGLYKIEQDEAESLGIEVKAHDAIGDVLVLKLFLTELRKRLQERYEGANPIDKMVELTKTPVFYTRALKFGKYKGKTLTEIADMDKGYLNWMLGNMDSLDEDMRYSIERVLTS</sequence>
<dbReference type="InterPro" id="IPR036397">
    <property type="entry name" value="RNaseH_sf"/>
</dbReference>
<dbReference type="eggNOG" id="COG0847">
    <property type="taxonomic scope" value="Bacteria"/>
</dbReference>
<protein>
    <submittedName>
        <fullName evidence="5">Exonuclease RNase T and DNA polymerase III</fullName>
    </submittedName>
</protein>
<gene>
    <name evidence="5" type="ordered locus">Sulku_0340</name>
</gene>
<evidence type="ECO:0000313" key="5">
    <source>
        <dbReference type="EMBL" id="ADR33007.1"/>
    </source>
</evidence>
<dbReference type="SMART" id="SM00479">
    <property type="entry name" value="EXOIII"/>
    <property type="match status" value="1"/>
</dbReference>
<dbReference type="Gene3D" id="3.30.420.10">
    <property type="entry name" value="Ribonuclease H-like superfamily/Ribonuclease H"/>
    <property type="match status" value="1"/>
</dbReference>